<feature type="transmembrane region" description="Helical" evidence="6">
    <location>
        <begin position="415"/>
        <end position="433"/>
    </location>
</feature>
<evidence type="ECO:0000256" key="1">
    <source>
        <dbReference type="ARBA" id="ARBA00004651"/>
    </source>
</evidence>
<feature type="transmembrane region" description="Helical" evidence="6">
    <location>
        <begin position="220"/>
        <end position="242"/>
    </location>
</feature>
<evidence type="ECO:0000259" key="7">
    <source>
        <dbReference type="Pfam" id="PF03772"/>
    </source>
</evidence>
<proteinExistence type="predicted"/>
<keyword evidence="9" id="KW-1185">Reference proteome</keyword>
<dbReference type="InterPro" id="IPR052159">
    <property type="entry name" value="Competence_DNA_uptake"/>
</dbReference>
<feature type="transmembrane region" description="Helical" evidence="6">
    <location>
        <begin position="351"/>
        <end position="375"/>
    </location>
</feature>
<gene>
    <name evidence="8" type="ORF">L1I42_08610</name>
</gene>
<feature type="domain" description="ComEC/Rec2-related protein" evidence="7">
    <location>
        <begin position="159"/>
        <end position="434"/>
    </location>
</feature>
<dbReference type="NCBIfam" id="TIGR00360">
    <property type="entry name" value="ComEC_N-term"/>
    <property type="match status" value="1"/>
</dbReference>
<dbReference type="EMBL" id="JAKGTI010000001">
    <property type="protein sequence ID" value="MCF4098549.1"/>
    <property type="molecule type" value="Genomic_DNA"/>
</dbReference>
<dbReference type="PANTHER" id="PTHR30619:SF1">
    <property type="entry name" value="RECOMBINATION PROTEIN 2"/>
    <property type="match status" value="1"/>
</dbReference>
<evidence type="ECO:0000256" key="5">
    <source>
        <dbReference type="ARBA" id="ARBA00023136"/>
    </source>
</evidence>
<feature type="transmembrane region" description="Helical" evidence="6">
    <location>
        <begin position="287"/>
        <end position="305"/>
    </location>
</feature>
<evidence type="ECO:0000313" key="8">
    <source>
        <dbReference type="EMBL" id="MCF4098549.1"/>
    </source>
</evidence>
<name>A0ABS9E9G7_9HYPH</name>
<evidence type="ECO:0000256" key="6">
    <source>
        <dbReference type="SAM" id="Phobius"/>
    </source>
</evidence>
<keyword evidence="5 6" id="KW-0472">Membrane</keyword>
<dbReference type="Pfam" id="PF03772">
    <property type="entry name" value="Competence"/>
    <property type="match status" value="1"/>
</dbReference>
<evidence type="ECO:0000313" key="9">
    <source>
        <dbReference type="Proteomes" id="UP001201217"/>
    </source>
</evidence>
<dbReference type="PANTHER" id="PTHR30619">
    <property type="entry name" value="DNA INTERNALIZATION/COMPETENCE PROTEIN COMEC/REC2"/>
    <property type="match status" value="1"/>
</dbReference>
<keyword evidence="4 6" id="KW-1133">Transmembrane helix</keyword>
<feature type="transmembrane region" description="Helical" evidence="6">
    <location>
        <begin position="180"/>
        <end position="200"/>
    </location>
</feature>
<evidence type="ECO:0000256" key="4">
    <source>
        <dbReference type="ARBA" id="ARBA00022989"/>
    </source>
</evidence>
<dbReference type="InterPro" id="IPR004477">
    <property type="entry name" value="ComEC_N"/>
</dbReference>
<comment type="subcellular location">
    <subcellularLocation>
        <location evidence="1">Cell membrane</location>
        <topology evidence="1">Multi-pass membrane protein</topology>
    </subcellularLocation>
</comment>
<evidence type="ECO:0000256" key="2">
    <source>
        <dbReference type="ARBA" id="ARBA00022475"/>
    </source>
</evidence>
<feature type="transmembrane region" description="Helical" evidence="6">
    <location>
        <begin position="263"/>
        <end position="281"/>
    </location>
</feature>
<keyword evidence="3 6" id="KW-0812">Transmembrane</keyword>
<organism evidence="8 9">
    <name type="scientific">Maritalea mediterranea</name>
    <dbReference type="NCBI Taxonomy" id="2909667"/>
    <lineage>
        <taxon>Bacteria</taxon>
        <taxon>Pseudomonadati</taxon>
        <taxon>Pseudomonadota</taxon>
        <taxon>Alphaproteobacteria</taxon>
        <taxon>Hyphomicrobiales</taxon>
        <taxon>Devosiaceae</taxon>
        <taxon>Maritalea</taxon>
    </lineage>
</organism>
<protein>
    <submittedName>
        <fullName evidence="8">ComEC/Rec2 family competence protein</fullName>
    </submittedName>
</protein>
<dbReference type="RefSeq" id="WP_236114066.1">
    <property type="nucleotide sequence ID" value="NZ_JAKGTI010000001.1"/>
</dbReference>
<evidence type="ECO:0000256" key="3">
    <source>
        <dbReference type="ARBA" id="ARBA00022692"/>
    </source>
</evidence>
<comment type="caution">
    <text evidence="8">The sequence shown here is derived from an EMBL/GenBank/DDBJ whole genome shotgun (WGS) entry which is preliminary data.</text>
</comment>
<reference evidence="8 9" key="1">
    <citation type="submission" date="2022-01" db="EMBL/GenBank/DDBJ databases">
        <title>Maritalea mediterranea sp. nov., isolated from marine plastic residues from the Malva-rosa beach (Valencia, Spain).</title>
        <authorList>
            <person name="Vidal-Verdu A."/>
            <person name="Molina-Menor E."/>
            <person name="Pascual J."/>
            <person name="Pereto J."/>
            <person name="Porcar M."/>
        </authorList>
    </citation>
    <scope>NUCLEOTIDE SEQUENCE [LARGE SCALE GENOMIC DNA]</scope>
    <source>
        <strain evidence="8 9">P4.10X</strain>
    </source>
</reference>
<dbReference type="Proteomes" id="UP001201217">
    <property type="component" value="Unassembled WGS sequence"/>
</dbReference>
<feature type="transmembrane region" description="Helical" evidence="6">
    <location>
        <begin position="382"/>
        <end position="403"/>
    </location>
</feature>
<accession>A0ABS9E9G7</accession>
<feature type="transmembrane region" description="Helical" evidence="6">
    <location>
        <begin position="317"/>
        <end position="339"/>
    </location>
</feature>
<keyword evidence="2" id="KW-1003">Cell membrane</keyword>
<sequence length="603" mass="65591">MSASALVRGTPLLAYPTAGVISGEVLDMELRADGGLRTVLLLGEARPAALAGVRQVRLTVQQAHMSEESLPKIGAVMRVRARFIPVPKPTYPGGYDPQFHSFFQGIGAYGTSLDPIELPRDETSLWADIRTGIFELRMGIAERFHRAMSAPNAAIARALIIGDQSAIAPALRDKIAVSGLAHLLAISGLHLSLVAGGVFFGTRVALALPLFPAATPAKSIAAFAAMAAALFYLGLSGANIATQRATIMLMVALIAVLLGRRAITLRNVALVCLVMILLYPNEVFKPGFQLSFAAVAALVGVYEWIKAQRQIWQAPVWARFFAGLSLTSLVAGMATAPIAAVHFSQFAPFGLFANLIAVPLVGFLVLPALILSALLMPFGLEVPLLIVAGWGIDQVVTIAQFFTQLGGEWTYVSPLHFWVLPMCGLALMLFLLISRAWRFLPPLVAALVIGLFGEAPLPDLLISDQTRSAFLQTEKGQWAQLNRIGNNFTTRVWAEWLGADLAQQKTIGTCDRLGCVAQIGDQRLLFAREKIAILEDCGSVDLIVEQDYLYQDCTFGSPIVRKWDMRQFGAAAIYFKRDAHDTTRFEVRHAVRDANRPWRISYN</sequence>